<evidence type="ECO:0000313" key="2">
    <source>
        <dbReference type="Proteomes" id="UP001143856"/>
    </source>
</evidence>
<accession>A0ACC1PHZ0</accession>
<keyword evidence="2" id="KW-1185">Reference proteome</keyword>
<name>A0ACC1PHZ0_9PEZI</name>
<gene>
    <name evidence="1" type="ORF">NUW58_g1941</name>
</gene>
<reference evidence="1" key="1">
    <citation type="submission" date="2022-10" db="EMBL/GenBank/DDBJ databases">
        <title>Genome Sequence of Xylaria curta.</title>
        <authorList>
            <person name="Buettner E."/>
        </authorList>
    </citation>
    <scope>NUCLEOTIDE SEQUENCE</scope>
    <source>
        <strain evidence="1">Babe10</strain>
    </source>
</reference>
<comment type="caution">
    <text evidence="1">The sequence shown here is derived from an EMBL/GenBank/DDBJ whole genome shotgun (WGS) entry which is preliminary data.</text>
</comment>
<dbReference type="EMBL" id="JAPDGR010000230">
    <property type="protein sequence ID" value="KAJ2993128.1"/>
    <property type="molecule type" value="Genomic_DNA"/>
</dbReference>
<proteinExistence type="predicted"/>
<evidence type="ECO:0000313" key="1">
    <source>
        <dbReference type="EMBL" id="KAJ2993128.1"/>
    </source>
</evidence>
<sequence length="1187" mass="136578">MDTLPEESTATKHISAESPESESTSTIPSDTRTGEDSPRTKVGKVSDDMMDPATSLSENRCELDKESRERRVLTDIEEPPEAEHQPATETESKIQQFTRANEPTEAGKSALKEEDTEFLGMYRTLLSVIYPEGISQSTVDEVHKYILHQGGRSFHRPDHTRKLSLLLQAYLRSIDNRFAGPKFVSDYHSQDYQLHRTRKMMEIQQQRIMTQQEAMAREAMLKPVGTKTTKDKVPKDPPKSKLTIPTLNRVMWPDFKRHYEELRDVSTEHAIDVLIGEPVIPHIVWREQLLRSVPRHLEDLGLLYQSLSSSSFADRKEPATVWGQEGSEIQKKTFLPSNDSSTISKDSYTPMPDRIRINGEPLLLLLREAIGIGDSFKDPCVVLKPFKLLVHNERHIRNLYSQLQEKFENKSAPLSGHQDDTDDSGSFKGTSVHGEKSGDLLVRLSTEQAYKELGCLIKFMDEDLKVLKHLDDGSMSEIYFSDLWHVFKPGEEVIISQKPHQAYRVLQATGGRPYLCPPIDENEENDTTWNTLYRIPEKSSRFVVSCYHVGFDGIRFGPVTQLFDIQEYDGLRDITSLPIYPLRFAKDSDIVRKTLLENGHTFLKVLRGGHRQYSGPNLHEAEEIDSRILVDFHAALWDGQDKNKSWDFKVDFGLRPPPSANKAEVRMVSAGGCERNGCCENDNVFDDLDLDSKSIKDSIGDKPILTKDIRYLTDDPSQIPQEDMILLPRKVPAFILKDRKWAVIDINYVKEVEKLDGWRSLVLPAGHQDMVQALVQAHYRSKIRPDANEDVQVDLVRGKGKGLIVLLHGAPGVGKTSTAECVADFCDRPLYPITCGDLGITAEEVEARLKRIFIQAQKWNCVLLLDEADVFLSERENNVKHNSLVSVFLRVLEYYQGILFLTTNRVGRIDEAFKSRVHMSLYYPPLNRTSMREIFMMNIERTKLRKQGTMRVKDKEIMEFASDHYQHNKPSIRWNGRQIRNAFHVAIALAENEAQEQEQDRAKKNSGKEVQAVLRAEHFDSVERASSKFDDYLHDVLGMGHSDRVHQQALRFDNWRGRQNNHDERNPKDADRRRRRRRSDSSSSELYIEDERRDDSKRRHQQSGQHSSNRASNRNKGRSPTDITDEERHERREKERQRGNEKENSRRRRDEDSESEDRGPRSTRARENQSPTGKGRRQWSRYDSGDE</sequence>
<dbReference type="Proteomes" id="UP001143856">
    <property type="component" value="Unassembled WGS sequence"/>
</dbReference>
<organism evidence="1 2">
    <name type="scientific">Xylaria curta</name>
    <dbReference type="NCBI Taxonomy" id="42375"/>
    <lineage>
        <taxon>Eukaryota</taxon>
        <taxon>Fungi</taxon>
        <taxon>Dikarya</taxon>
        <taxon>Ascomycota</taxon>
        <taxon>Pezizomycotina</taxon>
        <taxon>Sordariomycetes</taxon>
        <taxon>Xylariomycetidae</taxon>
        <taxon>Xylariales</taxon>
        <taxon>Xylariaceae</taxon>
        <taxon>Xylaria</taxon>
    </lineage>
</organism>
<protein>
    <submittedName>
        <fullName evidence="1">Uncharacterized protein</fullName>
    </submittedName>
</protein>